<dbReference type="EMBL" id="NBBI01000004">
    <property type="protein sequence ID" value="OWK29246.1"/>
    <property type="molecule type" value="Genomic_DNA"/>
</dbReference>
<reference evidence="1 2" key="1">
    <citation type="submission" date="2017-03" db="EMBL/GenBank/DDBJ databases">
        <title>Genome sequence of Sphingomonas dokdonensis DSM 21029.</title>
        <authorList>
            <person name="Poehlein A."/>
            <person name="Wuebbeler J.H."/>
            <person name="Steinbuechel A."/>
            <person name="Daniel R."/>
        </authorList>
    </citation>
    <scope>NUCLEOTIDE SEQUENCE [LARGE SCALE GENOMIC DNA]</scope>
    <source>
        <strain evidence="1 2">DSM 21029</strain>
    </source>
</reference>
<evidence type="ECO:0000313" key="1">
    <source>
        <dbReference type="EMBL" id="OWK29246.1"/>
    </source>
</evidence>
<dbReference type="InterPro" id="IPR036388">
    <property type="entry name" value="WH-like_DNA-bd_sf"/>
</dbReference>
<evidence type="ECO:0000313" key="2">
    <source>
        <dbReference type="Proteomes" id="UP000197290"/>
    </source>
</evidence>
<protein>
    <submittedName>
        <fullName evidence="1">Uncharacterized protein</fullName>
    </submittedName>
</protein>
<dbReference type="Proteomes" id="UP000197290">
    <property type="component" value="Unassembled WGS sequence"/>
</dbReference>
<dbReference type="AlphaFoldDB" id="A0A245ZHM6"/>
<dbReference type="RefSeq" id="WP_088367573.1">
    <property type="nucleotide sequence ID" value="NZ_NBBI01000004.1"/>
</dbReference>
<sequence length="145" mass="16795">MTRYDQEDIEPNPIAIAAQSALPPFLTAEPDTDAQRRSRIVVSKLRAARRKADELGAMLRDETFDDWVRRNLSEASRPDEWCQSRELYESYVRHATRYGASRTARGLSKQAMATETRFGKMMRSLFPKVRRAKGWFYPVRPKRGA</sequence>
<comment type="caution">
    <text evidence="1">The sequence shown here is derived from an EMBL/GenBank/DDBJ whole genome shotgun (WGS) entry which is preliminary data.</text>
</comment>
<gene>
    <name evidence="1" type="ORF">SPDO_22270</name>
</gene>
<proteinExistence type="predicted"/>
<dbReference type="Gene3D" id="1.10.10.10">
    <property type="entry name" value="Winged helix-like DNA-binding domain superfamily/Winged helix DNA-binding domain"/>
    <property type="match status" value="1"/>
</dbReference>
<dbReference type="OrthoDB" id="7596500at2"/>
<keyword evidence="2" id="KW-1185">Reference proteome</keyword>
<accession>A0A245ZHM6</accession>
<organism evidence="1 2">
    <name type="scientific">Sphingomonas dokdonensis</name>
    <dbReference type="NCBI Taxonomy" id="344880"/>
    <lineage>
        <taxon>Bacteria</taxon>
        <taxon>Pseudomonadati</taxon>
        <taxon>Pseudomonadota</taxon>
        <taxon>Alphaproteobacteria</taxon>
        <taxon>Sphingomonadales</taxon>
        <taxon>Sphingomonadaceae</taxon>
        <taxon>Sphingomonas</taxon>
    </lineage>
</organism>
<name>A0A245ZHM6_9SPHN</name>